<evidence type="ECO:0000256" key="1">
    <source>
        <dbReference type="SAM" id="MobiDB-lite"/>
    </source>
</evidence>
<protein>
    <submittedName>
        <fullName evidence="2">Uncharacterized protein</fullName>
    </submittedName>
</protein>
<organism evidence="2 3">
    <name type="scientific">Kyrpidia spormannii</name>
    <dbReference type="NCBI Taxonomy" id="2055160"/>
    <lineage>
        <taxon>Bacteria</taxon>
        <taxon>Bacillati</taxon>
        <taxon>Bacillota</taxon>
        <taxon>Bacilli</taxon>
        <taxon>Bacillales</taxon>
        <taxon>Alicyclobacillaceae</taxon>
        <taxon>Kyrpidia</taxon>
    </lineage>
</organism>
<dbReference type="AlphaFoldDB" id="A0A6F9E154"/>
<feature type="region of interest" description="Disordered" evidence="1">
    <location>
        <begin position="129"/>
        <end position="152"/>
    </location>
</feature>
<evidence type="ECO:0000313" key="3">
    <source>
        <dbReference type="Proteomes" id="UP000502196"/>
    </source>
</evidence>
<evidence type="ECO:0000313" key="2">
    <source>
        <dbReference type="EMBL" id="CAB3390232.1"/>
    </source>
</evidence>
<name>A0A6F9E154_9BACL</name>
<sequence>MPSWTSILSRLSAGPRWAMFRSPTTDRAPRRKTVRSYNLGGKIVRMSQCQLAHSSQEIASSTCHNTFTGTGIFFTVMSEFHYILPVMGGVLHGLTHRPVLCRCGSGCFVVRLYGANHWPRSVEKSLSGGIDGGDIQSSQYRQRAERRERKSD</sequence>
<accession>A0A6F9E154</accession>
<gene>
    <name evidence="2" type="ORF">COOX1_0305</name>
</gene>
<dbReference type="Proteomes" id="UP000502196">
    <property type="component" value="Chromosome"/>
</dbReference>
<proteinExistence type="predicted"/>
<reference evidence="2 3" key="1">
    <citation type="submission" date="2020-04" db="EMBL/GenBank/DDBJ databases">
        <authorList>
            <person name="Hogendoorn C."/>
        </authorList>
    </citation>
    <scope>NUCLEOTIDE SEQUENCE [LARGE SCALE GENOMIC DNA]</scope>
    <source>
        <strain evidence="2">COOX1</strain>
    </source>
</reference>
<feature type="compositionally biased region" description="Basic and acidic residues" evidence="1">
    <location>
        <begin position="142"/>
        <end position="152"/>
    </location>
</feature>
<feature type="compositionally biased region" description="Low complexity" evidence="1">
    <location>
        <begin position="129"/>
        <end position="139"/>
    </location>
</feature>
<dbReference type="EMBL" id="LR792683">
    <property type="protein sequence ID" value="CAB3390232.1"/>
    <property type="molecule type" value="Genomic_DNA"/>
</dbReference>